<feature type="repeat" description="ANK" evidence="3">
    <location>
        <begin position="367"/>
        <end position="400"/>
    </location>
</feature>
<dbReference type="InterPro" id="IPR002110">
    <property type="entry name" value="Ankyrin_rpt"/>
</dbReference>
<evidence type="ECO:0008006" key="7">
    <source>
        <dbReference type="Google" id="ProtNLM"/>
    </source>
</evidence>
<evidence type="ECO:0000256" key="3">
    <source>
        <dbReference type="PROSITE-ProRule" id="PRU00023"/>
    </source>
</evidence>
<evidence type="ECO:0000256" key="2">
    <source>
        <dbReference type="ARBA" id="ARBA00023043"/>
    </source>
</evidence>
<evidence type="ECO:0000256" key="1">
    <source>
        <dbReference type="ARBA" id="ARBA00022737"/>
    </source>
</evidence>
<keyword evidence="2 3" id="KW-0040">ANK repeat</keyword>
<feature type="repeat" description="ANK" evidence="3">
    <location>
        <begin position="141"/>
        <end position="173"/>
    </location>
</feature>
<evidence type="ECO:0000256" key="4">
    <source>
        <dbReference type="SAM" id="MobiDB-lite"/>
    </source>
</evidence>
<reference evidence="5 6" key="1">
    <citation type="submission" date="2023-01" db="EMBL/GenBank/DDBJ databases">
        <title>Analysis of 21 Apiospora genomes using comparative genomics revels a genus with tremendous synthesis potential of carbohydrate active enzymes and secondary metabolites.</title>
        <authorList>
            <person name="Sorensen T."/>
        </authorList>
    </citation>
    <scope>NUCLEOTIDE SEQUENCE [LARGE SCALE GENOMIC DNA]</scope>
    <source>
        <strain evidence="5 6">CBS 33761</strain>
    </source>
</reference>
<dbReference type="Gene3D" id="1.25.40.20">
    <property type="entry name" value="Ankyrin repeat-containing domain"/>
    <property type="match status" value="2"/>
</dbReference>
<name>A0ABR1SQ36_9PEZI</name>
<dbReference type="SUPFAM" id="SSF48403">
    <property type="entry name" value="Ankyrin repeat"/>
    <property type="match status" value="2"/>
</dbReference>
<dbReference type="InterPro" id="IPR036770">
    <property type="entry name" value="Ankyrin_rpt-contain_sf"/>
</dbReference>
<feature type="compositionally biased region" description="Polar residues" evidence="4">
    <location>
        <begin position="467"/>
        <end position="500"/>
    </location>
</feature>
<protein>
    <recommendedName>
        <fullName evidence="7">Ankyrin</fullName>
    </recommendedName>
</protein>
<feature type="repeat" description="ANK" evidence="3">
    <location>
        <begin position="105"/>
        <end position="140"/>
    </location>
</feature>
<comment type="caution">
    <text evidence="5">The sequence shown here is derived from an EMBL/GenBank/DDBJ whole genome shotgun (WGS) entry which is preliminary data.</text>
</comment>
<feature type="region of interest" description="Disordered" evidence="4">
    <location>
        <begin position="439"/>
        <end position="500"/>
    </location>
</feature>
<proteinExistence type="predicted"/>
<dbReference type="PROSITE" id="PS50297">
    <property type="entry name" value="ANK_REP_REGION"/>
    <property type="match status" value="3"/>
</dbReference>
<sequence>MQARSCLFDAVRTGNADSLESSLQQRPEAIAATNPEDEFTLLHAATNAAQRYIVNFLIKYKAHLDAVSEAGYTALMLATAGRRCYIMADLIEAGASPDRDPRTPQFPSCLHIAAAQDDQGDMGPLHMLLIRGADVNVRDSEGRTPLHIAVKNGRLQVTKALIAFGADHRIVDKEKRMARDYAAKFSDQSAALIQTMASYWGKTRRQRVLRKSFAETTSLRTNWLGQFKEMSYNGLLGTPNGQFDWAQVLSQASGLELSRSAYVNASDRPGVPREFRKDWKFALRHGGTLLRYALSIPLESLANREDLLLDHLIHRVKYGTSFEPVEIMERLIELGASPNAVLPIRENKVITPPNGLIPEGIIVLHGHRFTPLHIATSRFPPKKTVKLLLDRGADIEARTDEGLTPLLLAAQRGNYIIANLLIDRGACVEARANDGRSVDDILKGPPAGYSGSPDKMKGRKRIEACRGTTTKSQSLESAKQKPTGSECTRSSMVSWISTTS</sequence>
<dbReference type="Pfam" id="PF12796">
    <property type="entry name" value="Ank_2"/>
    <property type="match status" value="3"/>
</dbReference>
<dbReference type="PRINTS" id="PR01415">
    <property type="entry name" value="ANKYRIN"/>
</dbReference>
<keyword evidence="6" id="KW-1185">Reference proteome</keyword>
<accession>A0ABR1SQ36</accession>
<dbReference type="PANTHER" id="PTHR24171:SF9">
    <property type="entry name" value="ANKYRIN REPEAT DOMAIN-CONTAINING PROTEIN 39"/>
    <property type="match status" value="1"/>
</dbReference>
<keyword evidence="1" id="KW-0677">Repeat</keyword>
<dbReference type="SMART" id="SM00248">
    <property type="entry name" value="ANK"/>
    <property type="match status" value="7"/>
</dbReference>
<dbReference type="PANTHER" id="PTHR24171">
    <property type="entry name" value="ANKYRIN REPEAT DOMAIN-CONTAINING PROTEIN 39-RELATED"/>
    <property type="match status" value="1"/>
</dbReference>
<organism evidence="5 6">
    <name type="scientific">Apiospora rasikravindrae</name>
    <dbReference type="NCBI Taxonomy" id="990691"/>
    <lineage>
        <taxon>Eukaryota</taxon>
        <taxon>Fungi</taxon>
        <taxon>Dikarya</taxon>
        <taxon>Ascomycota</taxon>
        <taxon>Pezizomycotina</taxon>
        <taxon>Sordariomycetes</taxon>
        <taxon>Xylariomycetidae</taxon>
        <taxon>Amphisphaeriales</taxon>
        <taxon>Apiosporaceae</taxon>
        <taxon>Apiospora</taxon>
    </lineage>
</organism>
<dbReference type="EMBL" id="JAQQWK010000008">
    <property type="protein sequence ID" value="KAK8036307.1"/>
    <property type="molecule type" value="Genomic_DNA"/>
</dbReference>
<evidence type="ECO:0000313" key="6">
    <source>
        <dbReference type="Proteomes" id="UP001444661"/>
    </source>
</evidence>
<dbReference type="Proteomes" id="UP001444661">
    <property type="component" value="Unassembled WGS sequence"/>
</dbReference>
<evidence type="ECO:0000313" key="5">
    <source>
        <dbReference type="EMBL" id="KAK8036307.1"/>
    </source>
</evidence>
<gene>
    <name evidence="5" type="ORF">PG993_008921</name>
</gene>
<dbReference type="PROSITE" id="PS50088">
    <property type="entry name" value="ANK_REPEAT"/>
    <property type="match status" value="4"/>
</dbReference>
<feature type="repeat" description="ANK" evidence="3">
    <location>
        <begin position="401"/>
        <end position="433"/>
    </location>
</feature>